<dbReference type="Pfam" id="PF00001">
    <property type="entry name" value="7tm_1"/>
    <property type="match status" value="1"/>
</dbReference>
<keyword evidence="7 11" id="KW-1015">Disulfide bond</keyword>
<evidence type="ECO:0000256" key="8">
    <source>
        <dbReference type="ARBA" id="ARBA00023170"/>
    </source>
</evidence>
<feature type="transmembrane region" description="Helical" evidence="11">
    <location>
        <begin position="40"/>
        <end position="64"/>
    </location>
</feature>
<evidence type="ECO:0000256" key="5">
    <source>
        <dbReference type="ARBA" id="ARBA00023040"/>
    </source>
</evidence>
<dbReference type="PANTHER" id="PTHR24246">
    <property type="entry name" value="OLFACTORY RECEPTOR AND ADENOSINE RECEPTOR"/>
    <property type="match status" value="1"/>
</dbReference>
<gene>
    <name evidence="14" type="primary">LOC105889847</name>
</gene>
<keyword evidence="3 11" id="KW-0812">Transmembrane</keyword>
<dbReference type="GO" id="GO:0030425">
    <property type="term" value="C:dendrite"/>
    <property type="evidence" value="ECO:0007669"/>
    <property type="project" value="TreeGrafter"/>
</dbReference>
<dbReference type="GO" id="GO:0001609">
    <property type="term" value="F:G protein-coupled adenosine receptor activity"/>
    <property type="evidence" value="ECO:0007669"/>
    <property type="project" value="UniProtKB-UniRule"/>
</dbReference>
<name>A0A6P3VG17_CLUHA</name>
<proteinExistence type="inferred from homology"/>
<keyword evidence="2 11" id="KW-1003">Cell membrane</keyword>
<keyword evidence="9 11" id="KW-0325">Glycoprotein</keyword>
<keyword evidence="8 11" id="KW-0675">Receptor</keyword>
<evidence type="ECO:0000313" key="14">
    <source>
        <dbReference type="RefSeq" id="XP_012671231.2"/>
    </source>
</evidence>
<evidence type="ECO:0000256" key="10">
    <source>
        <dbReference type="ARBA" id="ARBA00023224"/>
    </source>
</evidence>
<dbReference type="AlphaFoldDB" id="A0A6P3VG17"/>
<dbReference type="GeneID" id="105889847"/>
<dbReference type="Proteomes" id="UP000515152">
    <property type="component" value="Chromosome 4"/>
</dbReference>
<feature type="transmembrane region" description="Helical" evidence="11">
    <location>
        <begin position="112"/>
        <end position="134"/>
    </location>
</feature>
<dbReference type="PRINTS" id="PR00237">
    <property type="entry name" value="GPCRRHODOPSN"/>
</dbReference>
<dbReference type="PANTHER" id="PTHR24246:SF54">
    <property type="entry name" value="ADENOSINE RECEPTOR A1-RELATED"/>
    <property type="match status" value="1"/>
</dbReference>
<keyword evidence="13" id="KW-1185">Reference proteome</keyword>
<keyword evidence="6 11" id="KW-0472">Membrane</keyword>
<dbReference type="Gene3D" id="1.20.1070.10">
    <property type="entry name" value="Rhodopsin 7-helix transmembrane proteins"/>
    <property type="match status" value="1"/>
</dbReference>
<dbReference type="PROSITE" id="PS50262">
    <property type="entry name" value="G_PROTEIN_RECEP_F1_2"/>
    <property type="match status" value="1"/>
</dbReference>
<dbReference type="KEGG" id="char:105889847"/>
<dbReference type="RefSeq" id="XP_012671231.2">
    <property type="nucleotide sequence ID" value="XM_012815777.2"/>
</dbReference>
<reference evidence="14" key="1">
    <citation type="submission" date="2025-08" db="UniProtKB">
        <authorList>
            <consortium name="RefSeq"/>
        </authorList>
    </citation>
    <scope>IDENTIFICATION</scope>
</reference>
<dbReference type="PROSITE" id="PS00237">
    <property type="entry name" value="G_PROTEIN_RECEP_F1_1"/>
    <property type="match status" value="1"/>
</dbReference>
<feature type="transmembrane region" description="Helical" evidence="11">
    <location>
        <begin position="259"/>
        <end position="277"/>
    </location>
</feature>
<dbReference type="GO" id="GO:0045202">
    <property type="term" value="C:synapse"/>
    <property type="evidence" value="ECO:0007669"/>
    <property type="project" value="TreeGrafter"/>
</dbReference>
<dbReference type="OrthoDB" id="9445642at2759"/>
<evidence type="ECO:0000256" key="3">
    <source>
        <dbReference type="ARBA" id="ARBA00022692"/>
    </source>
</evidence>
<dbReference type="SMART" id="SM01381">
    <property type="entry name" value="7TM_GPCR_Srsx"/>
    <property type="match status" value="1"/>
</dbReference>
<organism evidence="13 14">
    <name type="scientific">Clupea harengus</name>
    <name type="common">Atlantic herring</name>
    <dbReference type="NCBI Taxonomy" id="7950"/>
    <lineage>
        <taxon>Eukaryota</taxon>
        <taxon>Metazoa</taxon>
        <taxon>Chordata</taxon>
        <taxon>Craniata</taxon>
        <taxon>Vertebrata</taxon>
        <taxon>Euteleostomi</taxon>
        <taxon>Actinopterygii</taxon>
        <taxon>Neopterygii</taxon>
        <taxon>Teleostei</taxon>
        <taxon>Clupei</taxon>
        <taxon>Clupeiformes</taxon>
        <taxon>Clupeoidei</taxon>
        <taxon>Clupeidae</taxon>
        <taxon>Clupea</taxon>
    </lineage>
</organism>
<dbReference type="InterPro" id="IPR017452">
    <property type="entry name" value="GPCR_Rhodpsn_7TM"/>
</dbReference>
<dbReference type="PRINTS" id="PR00424">
    <property type="entry name" value="ADENOSINER"/>
</dbReference>
<feature type="domain" description="G-protein coupled receptors family 1 profile" evidence="12">
    <location>
        <begin position="57"/>
        <end position="316"/>
    </location>
</feature>
<evidence type="ECO:0000313" key="13">
    <source>
        <dbReference type="Proteomes" id="UP000515152"/>
    </source>
</evidence>
<protein>
    <submittedName>
        <fullName evidence="14">Adenosine receptor A1-like</fullName>
    </submittedName>
</protein>
<comment type="subcellular location">
    <subcellularLocation>
        <location evidence="1 11">Cell membrane</location>
        <topology evidence="1 11">Multi-pass membrane protein</topology>
    </subcellularLocation>
</comment>
<sequence>MVHRRVEAYYNRILNSHKVAPEIHFGEVTSAKSLCLSMAWMVYLTLEILVAVACCLGNVMVVWAVQMRRSLRQPTFCFVVSLAVADFLVGTVAVPLAVLVDGWVRTSFHACLAVSCVVLVLTQASVLSLLAIAVDRYLRVRIPLRYKSMATQRRSWAAVALCWLVSCLLGFPPLFGWHNGSPGAPSASANSTVIECTFLAVVSLPYMVYFNYFGCILLPLLAMTLLYALVFRNLRVRLRRESASGEPASRAFYERERRLASSLALVLAIFAVCWMPLHVMNCVLLFSRGPGAVSQGAFYAGILLSHANSAVNPVVYALRIQKIREAYTEIWSRCFLCRHKRQRRRDSYVWQGGLAGSHETGSSPVSLSAQAVRP</sequence>
<keyword evidence="10 11" id="KW-0807">Transducer</keyword>
<feature type="transmembrane region" description="Helical" evidence="11">
    <location>
        <begin position="209"/>
        <end position="230"/>
    </location>
</feature>
<evidence type="ECO:0000259" key="12">
    <source>
        <dbReference type="PROSITE" id="PS50262"/>
    </source>
</evidence>
<dbReference type="InterPro" id="IPR001634">
    <property type="entry name" value="Adenosn_rcpt"/>
</dbReference>
<dbReference type="InterPro" id="IPR000276">
    <property type="entry name" value="GPCR_Rhodpsn"/>
</dbReference>
<comment type="similarity">
    <text evidence="11">Belongs to the G-protein coupled receptor 1 family.</text>
</comment>
<feature type="transmembrane region" description="Helical" evidence="11">
    <location>
        <begin position="297"/>
        <end position="318"/>
    </location>
</feature>
<evidence type="ECO:0000256" key="6">
    <source>
        <dbReference type="ARBA" id="ARBA00023136"/>
    </source>
</evidence>
<dbReference type="SUPFAM" id="SSF81321">
    <property type="entry name" value="Family A G protein-coupled receptor-like"/>
    <property type="match status" value="1"/>
</dbReference>
<evidence type="ECO:0000256" key="7">
    <source>
        <dbReference type="ARBA" id="ARBA00023157"/>
    </source>
</evidence>
<dbReference type="GO" id="GO:0005886">
    <property type="term" value="C:plasma membrane"/>
    <property type="evidence" value="ECO:0007669"/>
    <property type="project" value="UniProtKB-SubCell"/>
</dbReference>
<evidence type="ECO:0000256" key="4">
    <source>
        <dbReference type="ARBA" id="ARBA00022989"/>
    </source>
</evidence>
<evidence type="ECO:0000256" key="1">
    <source>
        <dbReference type="ARBA" id="ARBA00004651"/>
    </source>
</evidence>
<keyword evidence="4 11" id="KW-1133">Transmembrane helix</keyword>
<keyword evidence="5 11" id="KW-0297">G-protein coupled receptor</keyword>
<evidence type="ECO:0000256" key="2">
    <source>
        <dbReference type="ARBA" id="ARBA00022475"/>
    </source>
</evidence>
<accession>A0A6P3VG17</accession>
<evidence type="ECO:0000256" key="9">
    <source>
        <dbReference type="ARBA" id="ARBA00023180"/>
    </source>
</evidence>
<evidence type="ECO:0000256" key="11">
    <source>
        <dbReference type="RuleBase" id="RU201114"/>
    </source>
</evidence>
<feature type="transmembrane region" description="Helical" evidence="11">
    <location>
        <begin position="155"/>
        <end position="175"/>
    </location>
</feature>
<feature type="transmembrane region" description="Helical" evidence="11">
    <location>
        <begin position="76"/>
        <end position="100"/>
    </location>
</feature>